<gene>
    <name evidence="1" type="ORF">LCGC14_1588340</name>
</gene>
<organism evidence="1">
    <name type="scientific">marine sediment metagenome</name>
    <dbReference type="NCBI Taxonomy" id="412755"/>
    <lineage>
        <taxon>unclassified sequences</taxon>
        <taxon>metagenomes</taxon>
        <taxon>ecological metagenomes</taxon>
    </lineage>
</organism>
<sequence>MNTPETINAYQKNQTRVQFITAVGNKTYTAGEVWHIIDQLYELAEIKQIDFKDLYWKEIEMHGKDFQKLQQKLEKLAVKVIWSEDEDFNPKECSGGNFDDAYWGGSRDGGVLLARDLLKEFWVLDITSPEE</sequence>
<proteinExistence type="predicted"/>
<dbReference type="AlphaFoldDB" id="A0A0F8VDS5"/>
<comment type="caution">
    <text evidence="1">The sequence shown here is derived from an EMBL/GenBank/DDBJ whole genome shotgun (WGS) entry which is preliminary data.</text>
</comment>
<name>A0A0F8VDS5_9ZZZZ</name>
<protein>
    <submittedName>
        <fullName evidence="1">Uncharacterized protein</fullName>
    </submittedName>
</protein>
<reference evidence="1" key="1">
    <citation type="journal article" date="2015" name="Nature">
        <title>Complex archaea that bridge the gap between prokaryotes and eukaryotes.</title>
        <authorList>
            <person name="Spang A."/>
            <person name="Saw J.H."/>
            <person name="Jorgensen S.L."/>
            <person name="Zaremba-Niedzwiedzka K."/>
            <person name="Martijn J."/>
            <person name="Lind A.E."/>
            <person name="van Eijk R."/>
            <person name="Schleper C."/>
            <person name="Guy L."/>
            <person name="Ettema T.J."/>
        </authorList>
    </citation>
    <scope>NUCLEOTIDE SEQUENCE</scope>
</reference>
<dbReference type="EMBL" id="LAZR01070323">
    <property type="protein sequence ID" value="KKK42512.1"/>
    <property type="molecule type" value="Genomic_DNA"/>
</dbReference>
<accession>A0A0F8VDS5</accession>
<evidence type="ECO:0000313" key="1">
    <source>
        <dbReference type="EMBL" id="KKK42512.1"/>
    </source>
</evidence>